<organism evidence="3 4">
    <name type="scientific">Hyphodiscus hymeniophilus</name>
    <dbReference type="NCBI Taxonomy" id="353542"/>
    <lineage>
        <taxon>Eukaryota</taxon>
        <taxon>Fungi</taxon>
        <taxon>Dikarya</taxon>
        <taxon>Ascomycota</taxon>
        <taxon>Pezizomycotina</taxon>
        <taxon>Leotiomycetes</taxon>
        <taxon>Helotiales</taxon>
        <taxon>Hyphodiscaceae</taxon>
        <taxon>Hyphodiscus</taxon>
    </lineage>
</organism>
<reference evidence="3" key="1">
    <citation type="submission" date="2019-07" db="EMBL/GenBank/DDBJ databases">
        <title>Hyphodiscus hymeniophilus genome sequencing and assembly.</title>
        <authorList>
            <person name="Kramer G."/>
            <person name="Nodwell J."/>
        </authorList>
    </citation>
    <scope>NUCLEOTIDE SEQUENCE</scope>
    <source>
        <strain evidence="3">ATCC 34498</strain>
    </source>
</reference>
<dbReference type="Pfam" id="PF23868">
    <property type="entry name" value="Mmc1_C"/>
    <property type="match status" value="1"/>
</dbReference>
<dbReference type="Pfam" id="PF23867">
    <property type="entry name" value="Mmc1_N"/>
    <property type="match status" value="1"/>
</dbReference>
<feature type="compositionally biased region" description="Low complexity" evidence="1">
    <location>
        <begin position="48"/>
        <end position="66"/>
    </location>
</feature>
<dbReference type="PANTHER" id="PTHR38644">
    <property type="entry name" value="EXPRESSED PROTEIN"/>
    <property type="match status" value="1"/>
</dbReference>
<dbReference type="InterPro" id="IPR056196">
    <property type="entry name" value="Mmc1_C"/>
</dbReference>
<evidence type="ECO:0000313" key="4">
    <source>
        <dbReference type="Proteomes" id="UP000785200"/>
    </source>
</evidence>
<dbReference type="Proteomes" id="UP000785200">
    <property type="component" value="Unassembled WGS sequence"/>
</dbReference>
<keyword evidence="4" id="KW-1185">Reference proteome</keyword>
<proteinExistence type="predicted"/>
<accession>A0A9P7AU52</accession>
<evidence type="ECO:0000259" key="2">
    <source>
        <dbReference type="Pfam" id="PF23868"/>
    </source>
</evidence>
<evidence type="ECO:0000256" key="1">
    <source>
        <dbReference type="SAM" id="MobiDB-lite"/>
    </source>
</evidence>
<dbReference type="EMBL" id="VNKQ01000015">
    <property type="protein sequence ID" value="KAG0646439.1"/>
    <property type="molecule type" value="Genomic_DNA"/>
</dbReference>
<gene>
    <name evidence="3" type="ORF">D0Z07_7449</name>
</gene>
<sequence>MPPRLPRLPVRQFPTPLPSIAPKFQHICPICSISKALRPKITRRRPTSKYQQSSRQQSQLPSISISNKKAPIRSPNPRLELREALADLRKYAGSYVNISRLQLALRGLDQPAGQETLRVAVLGWRNSKIFDGKDDATLALREAKRLLRLLLADPLKPEEEWERILTDDDPESKPLLLKVGHNDTEGLAQSNTLVRELNVSSPILNGHKLEILVLDMSPPLISSEQDEGWSDLVLVPTMEIPTSSSGRHTPVTTPVHKSLIVTDGIFGAASVQQYPLERFKLIEAAVNFQSLHPDRVQSPRYQVIDIEKATSALRSFRQSVDNAITYEQDWFASGLPDLLAFFKDGTSSGGSMRAPLQGLIETLIEKTISEINNEEARRRTAAISTKISPSKAEALRGGLSQWAERAHTELLDSLDIAFNGRRWRKLGWWKLFWRVDDVSMIATDILNQRFLTDAEREVIYLAGRIDEALSKDAAITFDRDWAYRPVIEQESTVILTHAPPPKLKDLIETKDDSLPRIKLQPWPVEITTTRALLASDTVPALQALAQKLVLQTITTSTFSSAFAVLIYVSTSSTSLYEAGAVAALGIVWSLRRMQGKWETARTFWEGEVREEGRKSVRVVENVITNALVQPDRPLEGSEERAKAREALMKAQNALETYR</sequence>
<evidence type="ECO:0000313" key="3">
    <source>
        <dbReference type="EMBL" id="KAG0646439.1"/>
    </source>
</evidence>
<dbReference type="OrthoDB" id="5319015at2759"/>
<protein>
    <recommendedName>
        <fullName evidence="2">Mmc1 C-terminal domain-containing protein</fullName>
    </recommendedName>
</protein>
<dbReference type="PANTHER" id="PTHR38644:SF1">
    <property type="entry name" value="EXPRESSED PROTEIN"/>
    <property type="match status" value="1"/>
</dbReference>
<feature type="region of interest" description="Disordered" evidence="1">
    <location>
        <begin position="41"/>
        <end position="76"/>
    </location>
</feature>
<name>A0A9P7AU52_9HELO</name>
<feature type="domain" description="Mmc1 C-terminal" evidence="2">
    <location>
        <begin position="398"/>
        <end position="613"/>
    </location>
</feature>
<dbReference type="AlphaFoldDB" id="A0A9P7AU52"/>
<comment type="caution">
    <text evidence="3">The sequence shown here is derived from an EMBL/GenBank/DDBJ whole genome shotgun (WGS) entry which is preliminary data.</text>
</comment>